<dbReference type="GeneID" id="93095345"/>
<reference evidence="1 2" key="1">
    <citation type="submission" date="2014-03" db="EMBL/GenBank/DDBJ databases">
        <title>Genomics of Bifidobacteria.</title>
        <authorList>
            <person name="Ventura M."/>
            <person name="Milani C."/>
            <person name="Lugli G.A."/>
        </authorList>
    </citation>
    <scope>NUCLEOTIDE SEQUENCE [LARGE SCALE GENOMIC DNA]</scope>
    <source>
        <strain evidence="1 2">DSM 21395</strain>
    </source>
</reference>
<dbReference type="Proteomes" id="UP000029082">
    <property type="component" value="Unassembled WGS sequence"/>
</dbReference>
<comment type="caution">
    <text evidence="1">The sequence shown here is derived from an EMBL/GenBank/DDBJ whole genome shotgun (WGS) entry which is preliminary data.</text>
</comment>
<dbReference type="EMBL" id="JGZE01000010">
    <property type="protein sequence ID" value="KFI77064.1"/>
    <property type="molecule type" value="Genomic_DNA"/>
</dbReference>
<evidence type="ECO:0000313" key="1">
    <source>
        <dbReference type="EMBL" id="KFI77064.1"/>
    </source>
</evidence>
<accession>A0A087C1B4</accession>
<dbReference type="AlphaFoldDB" id="A0A087C1B4"/>
<evidence type="ECO:0000313" key="2">
    <source>
        <dbReference type="Proteomes" id="UP000029082"/>
    </source>
</evidence>
<proteinExistence type="predicted"/>
<protein>
    <submittedName>
        <fullName evidence="1">Uncharacterized protein</fullName>
    </submittedName>
</protein>
<keyword evidence="2" id="KW-1185">Reference proteome</keyword>
<sequence>MNGSTVRQSYISVTRRGADGVVRTETEVTTVRSDGAQFPDDVVPSDDSVVRDNAVVGDHAGVHDGAVVDGDGVVRGGAVVDGDGVTEDVMTEEGDLREDHFDPASCCDRQERAMIALLHDYLRPAIAPECLIRRLNETLDRCCCDVEEHRIRQVRGMSESSER</sequence>
<dbReference type="OrthoDB" id="3239392at2"/>
<name>A0A087C1B4_9BIFI</name>
<organism evidence="1 2">
    <name type="scientific">Bifidobacterium mongoliense DSM 21395</name>
    <dbReference type="NCBI Taxonomy" id="1437603"/>
    <lineage>
        <taxon>Bacteria</taxon>
        <taxon>Bacillati</taxon>
        <taxon>Actinomycetota</taxon>
        <taxon>Actinomycetes</taxon>
        <taxon>Bifidobacteriales</taxon>
        <taxon>Bifidobacteriaceae</taxon>
        <taxon>Bifidobacterium</taxon>
    </lineage>
</organism>
<dbReference type="eggNOG" id="ENOG503082I">
    <property type="taxonomic scope" value="Bacteria"/>
</dbReference>
<dbReference type="STRING" id="1437603.GCA_000771525_00229"/>
<dbReference type="RefSeq" id="WP_152595693.1">
    <property type="nucleotide sequence ID" value="NZ_JDUO01000001.1"/>
</dbReference>
<gene>
    <name evidence="1" type="ORF">BMON_0621</name>
</gene>
<dbReference type="InterPro" id="IPR011004">
    <property type="entry name" value="Trimer_LpxA-like_sf"/>
</dbReference>
<dbReference type="SUPFAM" id="SSF51161">
    <property type="entry name" value="Trimeric LpxA-like enzymes"/>
    <property type="match status" value="1"/>
</dbReference>